<keyword evidence="11" id="KW-1185">Reference proteome</keyword>
<dbReference type="CDD" id="cd14014">
    <property type="entry name" value="STKc_PknB_like"/>
    <property type="match status" value="1"/>
</dbReference>
<keyword evidence="8" id="KW-0812">Transmembrane</keyword>
<dbReference type="InterPro" id="IPR000719">
    <property type="entry name" value="Prot_kinase_dom"/>
</dbReference>
<proteinExistence type="predicted"/>
<keyword evidence="2" id="KW-0723">Serine/threonine-protein kinase</keyword>
<evidence type="ECO:0000256" key="1">
    <source>
        <dbReference type="ARBA" id="ARBA00012513"/>
    </source>
</evidence>
<gene>
    <name evidence="10" type="ORF">DFR67_10947</name>
</gene>
<evidence type="ECO:0000256" key="8">
    <source>
        <dbReference type="SAM" id="Phobius"/>
    </source>
</evidence>
<evidence type="ECO:0000256" key="5">
    <source>
        <dbReference type="ARBA" id="ARBA00022777"/>
    </source>
</evidence>
<organism evidence="10 11">
    <name type="scientific">Williamsia limnetica</name>
    <dbReference type="NCBI Taxonomy" id="882452"/>
    <lineage>
        <taxon>Bacteria</taxon>
        <taxon>Bacillati</taxon>
        <taxon>Actinomycetota</taxon>
        <taxon>Actinomycetes</taxon>
        <taxon>Mycobacteriales</taxon>
        <taxon>Nocardiaceae</taxon>
        <taxon>Williamsia</taxon>
    </lineage>
</organism>
<dbReference type="Proteomes" id="UP000247591">
    <property type="component" value="Unassembled WGS sequence"/>
</dbReference>
<dbReference type="SUPFAM" id="SSF56112">
    <property type="entry name" value="Protein kinase-like (PK-like)"/>
    <property type="match status" value="1"/>
</dbReference>
<dbReference type="PANTHER" id="PTHR43289:SF6">
    <property type="entry name" value="SERINE_THREONINE-PROTEIN KINASE NEKL-3"/>
    <property type="match status" value="1"/>
</dbReference>
<feature type="compositionally biased region" description="Low complexity" evidence="7">
    <location>
        <begin position="356"/>
        <end position="385"/>
    </location>
</feature>
<evidence type="ECO:0000256" key="2">
    <source>
        <dbReference type="ARBA" id="ARBA00022527"/>
    </source>
</evidence>
<comment type="caution">
    <text evidence="10">The sequence shown here is derived from an EMBL/GenBank/DDBJ whole genome shotgun (WGS) entry which is preliminary data.</text>
</comment>
<dbReference type="PROSITE" id="PS00108">
    <property type="entry name" value="PROTEIN_KINASE_ST"/>
    <property type="match status" value="1"/>
</dbReference>
<dbReference type="Gene3D" id="1.10.510.10">
    <property type="entry name" value="Transferase(Phosphotransferase) domain 1"/>
    <property type="match status" value="1"/>
</dbReference>
<evidence type="ECO:0000313" key="10">
    <source>
        <dbReference type="EMBL" id="PYE15819.1"/>
    </source>
</evidence>
<sequence>MGEIMLQPGSWIAGYRVERALGSGGMGAVYLAKHPELPRSDAIKVLGEQVGEDEQFRKRFLREAEVAAGLDHPNIVTIYNRGRNDGMLWISMQYVAGTDCAQELHRMQEKAGSQVGLPPERVVRIASEIARGLDYAHRKQLLHRDIKPANILLSEVDGSLDPSLADEQRVLLTDFGVAKAANETESLTVVGTVLATLSYASPEQLKGQQVDARTDQYSLAATTFHLIAGRVPFKGDSTADVITGHLSKPVPKLSELVPAVPPAVDSVIAKAMAKEADDRFANCRQFTDALQSAFRQNAGQAATRYATPPPVQAAGRSNTPVPGSRYGQSPQHGRSPQYGQSSQYGPSAQYGQASRHAQAPSQQSGPQQSSAQQSSAQQHPLHQSAPRQGPHGGVNGADGSGKGSQSGSNAVMIALFVGLVVIAIAILVAILLVA</sequence>
<protein>
    <recommendedName>
        <fullName evidence="1">non-specific serine/threonine protein kinase</fullName>
        <ecNumber evidence="1">2.7.11.1</ecNumber>
    </recommendedName>
</protein>
<keyword evidence="3" id="KW-0808">Transferase</keyword>
<dbReference type="EMBL" id="QJSP01000009">
    <property type="protein sequence ID" value="PYE15819.1"/>
    <property type="molecule type" value="Genomic_DNA"/>
</dbReference>
<keyword evidence="8" id="KW-0472">Membrane</keyword>
<dbReference type="GO" id="GO:0005524">
    <property type="term" value="F:ATP binding"/>
    <property type="evidence" value="ECO:0007669"/>
    <property type="project" value="UniProtKB-KW"/>
</dbReference>
<dbReference type="SMART" id="SM00220">
    <property type="entry name" value="S_TKc"/>
    <property type="match status" value="1"/>
</dbReference>
<dbReference type="InterPro" id="IPR008271">
    <property type="entry name" value="Ser/Thr_kinase_AS"/>
</dbReference>
<dbReference type="Pfam" id="PF00069">
    <property type="entry name" value="Pkinase"/>
    <property type="match status" value="1"/>
</dbReference>
<reference evidence="10 11" key="1">
    <citation type="submission" date="2018-06" db="EMBL/GenBank/DDBJ databases">
        <title>Genomic Encyclopedia of Type Strains, Phase IV (KMG-IV): sequencing the most valuable type-strain genomes for metagenomic binning, comparative biology and taxonomic classification.</title>
        <authorList>
            <person name="Goeker M."/>
        </authorList>
    </citation>
    <scope>NUCLEOTIDE SEQUENCE [LARGE SCALE GENOMIC DNA]</scope>
    <source>
        <strain evidence="10 11">DSM 45521</strain>
    </source>
</reference>
<dbReference type="EC" id="2.7.11.1" evidence="1"/>
<keyword evidence="5 10" id="KW-0418">Kinase</keyword>
<dbReference type="AlphaFoldDB" id="A0A318RKF0"/>
<dbReference type="PROSITE" id="PS50011">
    <property type="entry name" value="PROTEIN_KINASE_DOM"/>
    <property type="match status" value="1"/>
</dbReference>
<dbReference type="Gene3D" id="3.30.200.20">
    <property type="entry name" value="Phosphorylase Kinase, domain 1"/>
    <property type="match status" value="1"/>
</dbReference>
<dbReference type="FunFam" id="1.10.510.10:FF:000021">
    <property type="entry name" value="Serine/threonine protein kinase"/>
    <property type="match status" value="1"/>
</dbReference>
<dbReference type="PANTHER" id="PTHR43289">
    <property type="entry name" value="MITOGEN-ACTIVATED PROTEIN KINASE KINASE KINASE 20-RELATED"/>
    <property type="match status" value="1"/>
</dbReference>
<feature type="domain" description="Protein kinase" evidence="9">
    <location>
        <begin position="15"/>
        <end position="294"/>
    </location>
</feature>
<feature type="compositionally biased region" description="Polar residues" evidence="7">
    <location>
        <begin position="315"/>
        <end position="352"/>
    </location>
</feature>
<evidence type="ECO:0000313" key="11">
    <source>
        <dbReference type="Proteomes" id="UP000247591"/>
    </source>
</evidence>
<feature type="compositionally biased region" description="Gly residues" evidence="7">
    <location>
        <begin position="390"/>
        <end position="404"/>
    </location>
</feature>
<evidence type="ECO:0000256" key="7">
    <source>
        <dbReference type="SAM" id="MobiDB-lite"/>
    </source>
</evidence>
<keyword evidence="4" id="KW-0547">Nucleotide-binding</keyword>
<feature type="region of interest" description="Disordered" evidence="7">
    <location>
        <begin position="300"/>
        <end position="405"/>
    </location>
</feature>
<dbReference type="GO" id="GO:0004674">
    <property type="term" value="F:protein serine/threonine kinase activity"/>
    <property type="evidence" value="ECO:0007669"/>
    <property type="project" value="UniProtKB-KW"/>
</dbReference>
<evidence type="ECO:0000256" key="3">
    <source>
        <dbReference type="ARBA" id="ARBA00022679"/>
    </source>
</evidence>
<keyword evidence="8" id="KW-1133">Transmembrane helix</keyword>
<evidence type="ECO:0000256" key="4">
    <source>
        <dbReference type="ARBA" id="ARBA00022741"/>
    </source>
</evidence>
<dbReference type="InterPro" id="IPR011009">
    <property type="entry name" value="Kinase-like_dom_sf"/>
</dbReference>
<feature type="transmembrane region" description="Helical" evidence="8">
    <location>
        <begin position="410"/>
        <end position="433"/>
    </location>
</feature>
<evidence type="ECO:0000259" key="9">
    <source>
        <dbReference type="PROSITE" id="PS50011"/>
    </source>
</evidence>
<accession>A0A318RKF0</accession>
<keyword evidence="6" id="KW-0067">ATP-binding</keyword>
<evidence type="ECO:0000256" key="6">
    <source>
        <dbReference type="ARBA" id="ARBA00022840"/>
    </source>
</evidence>
<name>A0A318RKF0_WILLI</name>